<dbReference type="GO" id="GO:0009055">
    <property type="term" value="F:electron transfer activity"/>
    <property type="evidence" value="ECO:0007669"/>
    <property type="project" value="InterPro"/>
</dbReference>
<dbReference type="GO" id="GO:0046872">
    <property type="term" value="F:metal ion binding"/>
    <property type="evidence" value="ECO:0007669"/>
    <property type="project" value="UniProtKB-KW"/>
</dbReference>
<evidence type="ECO:0000256" key="8">
    <source>
        <dbReference type="PIRSR" id="PIRSR602326-1"/>
    </source>
</evidence>
<sequence length="220" mass="24999">MPIYAAGETECGKLEECDSFNSNVHDRNSLQRGLGLYKNYCSSCHTLRYLRWNRLQRDLDIPENILIEDLISNPDVKTSDFITFGLPEKSAIGAPDLTLRTRVRGEEWIYTYLRTFYEDSEQITGANNLVYPGTAMLHVLSGLQGRQIKNKDGSLEKVSDGSMSTQEYDAAIGDLVTFLAYASEPARIAREKNGIFVILFFIAFTAVMWLLNREYTKDIK</sequence>
<reference evidence="10 11" key="1">
    <citation type="submission" date="2019-02" db="EMBL/GenBank/DDBJ databases">
        <title>Prokaryotic population dynamics and viral predation in marine succession experiment using metagenomics: the confinement effect.</title>
        <authorList>
            <person name="Haro-Moreno J.M."/>
            <person name="Rodriguez-Valera F."/>
            <person name="Lopez-Perez M."/>
        </authorList>
    </citation>
    <scope>NUCLEOTIDE SEQUENCE [LARGE SCALE GENOMIC DNA]</scope>
    <source>
        <strain evidence="10">MED-G159</strain>
    </source>
</reference>
<comment type="cofactor">
    <cofactor evidence="8">
        <name>heme c</name>
        <dbReference type="ChEBI" id="CHEBI:61717"/>
    </cofactor>
    <text evidence="8">Binds 1 heme c group covalently per subunit.</text>
</comment>
<evidence type="ECO:0000256" key="5">
    <source>
        <dbReference type="ARBA" id="ARBA00022989"/>
    </source>
</evidence>
<feature type="binding site" description="covalent" evidence="8">
    <location>
        <position position="41"/>
    </location>
    <ligand>
        <name>heme c</name>
        <dbReference type="ChEBI" id="CHEBI:61717"/>
    </ligand>
</feature>
<dbReference type="Pfam" id="PF02167">
    <property type="entry name" value="Cytochrom_C1"/>
    <property type="match status" value="2"/>
</dbReference>
<evidence type="ECO:0000313" key="10">
    <source>
        <dbReference type="EMBL" id="RZO27341.1"/>
    </source>
</evidence>
<gene>
    <name evidence="10" type="ORF">EVA92_00940</name>
</gene>
<comment type="caution">
    <text evidence="10">The sequence shown here is derived from an EMBL/GenBank/DDBJ whole genome shotgun (WGS) entry which is preliminary data.</text>
</comment>
<name>A0A520N1J5_9GAMM</name>
<keyword evidence="3 9" id="KW-0812">Transmembrane</keyword>
<keyword evidence="5 9" id="KW-1133">Transmembrane helix</keyword>
<keyword evidence="2 8" id="KW-0349">Heme</keyword>
<dbReference type="PANTHER" id="PTHR10266">
    <property type="entry name" value="CYTOCHROME C1"/>
    <property type="match status" value="1"/>
</dbReference>
<evidence type="ECO:0000256" key="4">
    <source>
        <dbReference type="ARBA" id="ARBA00022723"/>
    </source>
</evidence>
<feature type="transmembrane region" description="Helical" evidence="9">
    <location>
        <begin position="194"/>
        <end position="211"/>
    </location>
</feature>
<feature type="binding site" description="covalent" evidence="8">
    <location>
        <position position="45"/>
    </location>
    <ligand>
        <name>heme c</name>
        <dbReference type="ChEBI" id="CHEBI:61717"/>
    </ligand>
</feature>
<evidence type="ECO:0000256" key="3">
    <source>
        <dbReference type="ARBA" id="ARBA00022692"/>
    </source>
</evidence>
<dbReference type="GO" id="GO:0016020">
    <property type="term" value="C:membrane"/>
    <property type="evidence" value="ECO:0007669"/>
    <property type="project" value="UniProtKB-SubCell"/>
</dbReference>
<organism evidence="10 11">
    <name type="scientific">SAR86 cluster bacterium</name>
    <dbReference type="NCBI Taxonomy" id="2030880"/>
    <lineage>
        <taxon>Bacteria</taxon>
        <taxon>Pseudomonadati</taxon>
        <taxon>Pseudomonadota</taxon>
        <taxon>Gammaproteobacteria</taxon>
        <taxon>SAR86 cluster</taxon>
    </lineage>
</organism>
<evidence type="ECO:0000256" key="1">
    <source>
        <dbReference type="ARBA" id="ARBA00004370"/>
    </source>
</evidence>
<dbReference type="Proteomes" id="UP000315825">
    <property type="component" value="Unassembled WGS sequence"/>
</dbReference>
<evidence type="ECO:0000313" key="11">
    <source>
        <dbReference type="Proteomes" id="UP000315825"/>
    </source>
</evidence>
<dbReference type="Gene3D" id="1.10.760.10">
    <property type="entry name" value="Cytochrome c-like domain"/>
    <property type="match status" value="1"/>
</dbReference>
<keyword evidence="6 8" id="KW-0408">Iron</keyword>
<keyword evidence="4 8" id="KW-0479">Metal-binding</keyword>
<evidence type="ECO:0000256" key="2">
    <source>
        <dbReference type="ARBA" id="ARBA00022617"/>
    </source>
</evidence>
<dbReference type="SUPFAM" id="SSF46626">
    <property type="entry name" value="Cytochrome c"/>
    <property type="match status" value="1"/>
</dbReference>
<dbReference type="GO" id="GO:0020037">
    <property type="term" value="F:heme binding"/>
    <property type="evidence" value="ECO:0007669"/>
    <property type="project" value="InterPro"/>
</dbReference>
<proteinExistence type="predicted"/>
<keyword evidence="7 9" id="KW-0472">Membrane</keyword>
<dbReference type="AlphaFoldDB" id="A0A520N1J5"/>
<dbReference type="InterPro" id="IPR036909">
    <property type="entry name" value="Cyt_c-like_dom_sf"/>
</dbReference>
<evidence type="ECO:0000256" key="6">
    <source>
        <dbReference type="ARBA" id="ARBA00023004"/>
    </source>
</evidence>
<evidence type="ECO:0000256" key="7">
    <source>
        <dbReference type="ARBA" id="ARBA00023136"/>
    </source>
</evidence>
<feature type="binding site" description="covalent" evidence="8">
    <location>
        <position position="44"/>
    </location>
    <ligand>
        <name>heme c</name>
        <dbReference type="ChEBI" id="CHEBI:61717"/>
    </ligand>
</feature>
<dbReference type="EMBL" id="SHBE01000001">
    <property type="protein sequence ID" value="RZO27341.1"/>
    <property type="molecule type" value="Genomic_DNA"/>
</dbReference>
<dbReference type="InterPro" id="IPR002326">
    <property type="entry name" value="Cyt_c1"/>
</dbReference>
<evidence type="ECO:0000256" key="9">
    <source>
        <dbReference type="SAM" id="Phobius"/>
    </source>
</evidence>
<accession>A0A520N1J5</accession>
<dbReference type="PRINTS" id="PR00603">
    <property type="entry name" value="CYTOCHROMEC1"/>
</dbReference>
<comment type="subcellular location">
    <subcellularLocation>
        <location evidence="1">Membrane</location>
    </subcellularLocation>
</comment>
<dbReference type="PANTHER" id="PTHR10266:SF3">
    <property type="entry name" value="CYTOCHROME C1, HEME PROTEIN, MITOCHONDRIAL"/>
    <property type="match status" value="1"/>
</dbReference>
<protein>
    <submittedName>
        <fullName evidence="10">Cytochrome c1</fullName>
    </submittedName>
</protein>